<evidence type="ECO:0000313" key="5">
    <source>
        <dbReference type="EMBL" id="KAF2093678.1"/>
    </source>
</evidence>
<dbReference type="InterPro" id="IPR029063">
    <property type="entry name" value="SAM-dependent_MTases_sf"/>
</dbReference>
<gene>
    <name evidence="5" type="ORF">NA57DRAFT_24301</name>
</gene>
<dbReference type="Proteomes" id="UP000799772">
    <property type="component" value="Unassembled WGS sequence"/>
</dbReference>
<sequence length="385" mass="42635">GDHVLIKRNDELHSEGKLVLSLGPQKGTNFHSGSISHASIIGKRPREVVETSKGRQYRLYEPTLDEYVRLTPRICTPIYPGDANCIVSLLDIHVAPPPPDGKDESPPFRILEAGTGHGALTLYLARAIHAANPRPPPLPRPSESSSEPVDPNEHSNKMCAWKETRRAVIDSVDNNTPRSQHARRIVKGFRRGLYYSHINFHVAQLSTFLDQAVYGLSNFRPMYNHIILDLPSPDAHFAHAAQVLRTDGSLLVWVPSITQIIDAMRLVKEQNLPLWLDRVVEMGQGLTAGRRWDARWTRIRRVDREREMAKSGTNEGGNGTDSEVGRGAEEDLNDSAVEQEPGSDATVEPAAEAKKDAEDKGLAVICRPKVGEMIVGGGFLGIWKK</sequence>
<dbReference type="PROSITE" id="PS51620">
    <property type="entry name" value="SAM_TRM61"/>
    <property type="match status" value="1"/>
</dbReference>
<feature type="non-terminal residue" evidence="5">
    <location>
        <position position="385"/>
    </location>
</feature>
<dbReference type="InterPro" id="IPR014816">
    <property type="entry name" value="tRNA_MeTrfase_Gcd14"/>
</dbReference>
<dbReference type="PANTHER" id="PTHR12133">
    <property type="entry name" value="TRNA (ADENINE(58)-N(1))-METHYLTRANSFERASE"/>
    <property type="match status" value="1"/>
</dbReference>
<dbReference type="Gene3D" id="3.40.50.150">
    <property type="entry name" value="Vaccinia Virus protein VP39"/>
    <property type="match status" value="1"/>
</dbReference>
<reference evidence="5" key="1">
    <citation type="journal article" date="2020" name="Stud. Mycol.">
        <title>101 Dothideomycetes genomes: a test case for predicting lifestyles and emergence of pathogens.</title>
        <authorList>
            <person name="Haridas S."/>
            <person name="Albert R."/>
            <person name="Binder M."/>
            <person name="Bloem J."/>
            <person name="Labutti K."/>
            <person name="Salamov A."/>
            <person name="Andreopoulos B."/>
            <person name="Baker S."/>
            <person name="Barry K."/>
            <person name="Bills G."/>
            <person name="Bluhm B."/>
            <person name="Cannon C."/>
            <person name="Castanera R."/>
            <person name="Culley D."/>
            <person name="Daum C."/>
            <person name="Ezra D."/>
            <person name="Gonzalez J."/>
            <person name="Henrissat B."/>
            <person name="Kuo A."/>
            <person name="Liang C."/>
            <person name="Lipzen A."/>
            <person name="Lutzoni F."/>
            <person name="Magnuson J."/>
            <person name="Mondo S."/>
            <person name="Nolan M."/>
            <person name="Ohm R."/>
            <person name="Pangilinan J."/>
            <person name="Park H.-J."/>
            <person name="Ramirez L."/>
            <person name="Alfaro M."/>
            <person name="Sun H."/>
            <person name="Tritt A."/>
            <person name="Yoshinaga Y."/>
            <person name="Zwiers L.-H."/>
            <person name="Turgeon B."/>
            <person name="Goodwin S."/>
            <person name="Spatafora J."/>
            <person name="Crous P."/>
            <person name="Grigoriev I."/>
        </authorList>
    </citation>
    <scope>NUCLEOTIDE SEQUENCE</scope>
    <source>
        <strain evidence="5">CBS 133067</strain>
    </source>
</reference>
<dbReference type="SUPFAM" id="SSF53335">
    <property type="entry name" value="S-adenosyl-L-methionine-dependent methyltransferases"/>
    <property type="match status" value="1"/>
</dbReference>
<accession>A0A9P4I555</accession>
<feature type="non-terminal residue" evidence="5">
    <location>
        <position position="1"/>
    </location>
</feature>
<evidence type="ECO:0000313" key="6">
    <source>
        <dbReference type="Proteomes" id="UP000799772"/>
    </source>
</evidence>
<dbReference type="PANTHER" id="PTHR12133:SF1">
    <property type="entry name" value="TRNA (ADENINE(58)-N(1))-METHYLTRANSFERASE, MITOCHONDRIAL"/>
    <property type="match status" value="1"/>
</dbReference>
<dbReference type="AlphaFoldDB" id="A0A9P4I555"/>
<dbReference type="GO" id="GO:0030488">
    <property type="term" value="P:tRNA methylation"/>
    <property type="evidence" value="ECO:0007669"/>
    <property type="project" value="InterPro"/>
</dbReference>
<dbReference type="EC" id="2.1.1.220" evidence="1"/>
<dbReference type="OrthoDB" id="5585464at2759"/>
<evidence type="ECO:0000256" key="4">
    <source>
        <dbReference type="SAM" id="MobiDB-lite"/>
    </source>
</evidence>
<organism evidence="5 6">
    <name type="scientific">Rhizodiscina lignyota</name>
    <dbReference type="NCBI Taxonomy" id="1504668"/>
    <lineage>
        <taxon>Eukaryota</taxon>
        <taxon>Fungi</taxon>
        <taxon>Dikarya</taxon>
        <taxon>Ascomycota</taxon>
        <taxon>Pezizomycotina</taxon>
        <taxon>Dothideomycetes</taxon>
        <taxon>Pleosporomycetidae</taxon>
        <taxon>Aulographales</taxon>
        <taxon>Rhizodiscinaceae</taxon>
        <taxon>Rhizodiscina</taxon>
    </lineage>
</organism>
<feature type="compositionally biased region" description="Basic and acidic residues" evidence="4">
    <location>
        <begin position="351"/>
        <end position="361"/>
    </location>
</feature>
<feature type="region of interest" description="Disordered" evidence="4">
    <location>
        <begin position="131"/>
        <end position="155"/>
    </location>
</feature>
<dbReference type="GO" id="GO:0031515">
    <property type="term" value="C:tRNA (m1A) methyltransferase complex"/>
    <property type="evidence" value="ECO:0007669"/>
    <property type="project" value="InterPro"/>
</dbReference>
<keyword evidence="6" id="KW-1185">Reference proteome</keyword>
<comment type="caution">
    <text evidence="5">The sequence shown here is derived from an EMBL/GenBank/DDBJ whole genome shotgun (WGS) entry which is preliminary data.</text>
</comment>
<name>A0A9P4I555_9PEZI</name>
<dbReference type="GO" id="GO:0005739">
    <property type="term" value="C:mitochondrion"/>
    <property type="evidence" value="ECO:0007669"/>
    <property type="project" value="TreeGrafter"/>
</dbReference>
<feature type="region of interest" description="Disordered" evidence="4">
    <location>
        <begin position="306"/>
        <end position="361"/>
    </location>
</feature>
<protein>
    <recommendedName>
        <fullName evidence="2">tRNA (adenine(58)-N(1))-methyltransferase catalytic subunit TRM61</fullName>
        <ecNumber evidence="1">2.1.1.220</ecNumber>
    </recommendedName>
    <alternativeName>
        <fullName evidence="3">tRNA(m1A58)-methyltransferase subunit TRM61</fullName>
    </alternativeName>
</protein>
<dbReference type="GO" id="GO:0160107">
    <property type="term" value="F:tRNA (adenine(58)-N1)-methyltransferase activity"/>
    <property type="evidence" value="ECO:0007669"/>
    <property type="project" value="UniProtKB-EC"/>
</dbReference>
<evidence type="ECO:0000256" key="1">
    <source>
        <dbReference type="ARBA" id="ARBA00012796"/>
    </source>
</evidence>
<keyword evidence="5" id="KW-0489">Methyltransferase</keyword>
<keyword evidence="5" id="KW-0808">Transferase</keyword>
<evidence type="ECO:0000256" key="2">
    <source>
        <dbReference type="ARBA" id="ARBA00015963"/>
    </source>
</evidence>
<evidence type="ECO:0000256" key="3">
    <source>
        <dbReference type="ARBA" id="ARBA00033309"/>
    </source>
</evidence>
<dbReference type="EMBL" id="ML978137">
    <property type="protein sequence ID" value="KAF2093678.1"/>
    <property type="molecule type" value="Genomic_DNA"/>
</dbReference>
<proteinExistence type="predicted"/>